<evidence type="ECO:0000259" key="7">
    <source>
        <dbReference type="Pfam" id="PF04130"/>
    </source>
</evidence>
<evidence type="ECO:0000313" key="9">
    <source>
        <dbReference type="EMBL" id="KNC56339.1"/>
    </source>
</evidence>
<dbReference type="AlphaFoldDB" id="A0A0L0DVJ8"/>
<dbReference type="PANTHER" id="PTHR19302:SF27">
    <property type="entry name" value="GAMMA-TUBULIN COMPLEX COMPONENT 4"/>
    <property type="match status" value="1"/>
</dbReference>
<dbReference type="EMBL" id="GL349441">
    <property type="protein sequence ID" value="KNC56339.1"/>
    <property type="molecule type" value="Genomic_DNA"/>
</dbReference>
<keyword evidence="10" id="KW-1185">Reference proteome</keyword>
<dbReference type="GO" id="GO:0000922">
    <property type="term" value="C:spindle pole"/>
    <property type="evidence" value="ECO:0007669"/>
    <property type="project" value="InterPro"/>
</dbReference>
<dbReference type="Proteomes" id="UP000054408">
    <property type="component" value="Unassembled WGS sequence"/>
</dbReference>
<evidence type="ECO:0000256" key="5">
    <source>
        <dbReference type="ARBA" id="ARBA00023212"/>
    </source>
</evidence>
<dbReference type="InterPro" id="IPR042241">
    <property type="entry name" value="GCP_C_sf"/>
</dbReference>
<organism evidence="9 10">
    <name type="scientific">Thecamonas trahens ATCC 50062</name>
    <dbReference type="NCBI Taxonomy" id="461836"/>
    <lineage>
        <taxon>Eukaryota</taxon>
        <taxon>Apusozoa</taxon>
        <taxon>Apusomonadida</taxon>
        <taxon>Apusomonadidae</taxon>
        <taxon>Thecamonas</taxon>
    </lineage>
</organism>
<protein>
    <recommendedName>
        <fullName evidence="6">Spindle pole body component</fullName>
    </recommendedName>
</protein>
<dbReference type="GeneID" id="25561995"/>
<evidence type="ECO:0000256" key="4">
    <source>
        <dbReference type="ARBA" id="ARBA00022701"/>
    </source>
</evidence>
<keyword evidence="4 6" id="KW-0493">Microtubule</keyword>
<reference evidence="9 10" key="1">
    <citation type="submission" date="2010-05" db="EMBL/GenBank/DDBJ databases">
        <title>The Genome Sequence of Thecamonas trahens ATCC 50062.</title>
        <authorList>
            <consortium name="The Broad Institute Genome Sequencing Platform"/>
            <person name="Russ C."/>
            <person name="Cuomo C."/>
            <person name="Shea T."/>
            <person name="Young S.K."/>
            <person name="Zeng Q."/>
            <person name="Koehrsen M."/>
            <person name="Haas B."/>
            <person name="Borodovsky M."/>
            <person name="Guigo R."/>
            <person name="Alvarado L."/>
            <person name="Berlin A."/>
            <person name="Bochicchio J."/>
            <person name="Borenstein D."/>
            <person name="Chapman S."/>
            <person name="Chen Z."/>
            <person name="Freedman E."/>
            <person name="Gellesch M."/>
            <person name="Goldberg J."/>
            <person name="Griggs A."/>
            <person name="Gujja S."/>
            <person name="Heilman E."/>
            <person name="Heiman D."/>
            <person name="Hepburn T."/>
            <person name="Howarth C."/>
            <person name="Jen D."/>
            <person name="Larson L."/>
            <person name="Mehta T."/>
            <person name="Park D."/>
            <person name="Pearson M."/>
            <person name="Roberts A."/>
            <person name="Saif S."/>
            <person name="Shenoy N."/>
            <person name="Sisk P."/>
            <person name="Stolte C."/>
            <person name="Sykes S."/>
            <person name="Thomson T."/>
            <person name="Walk T."/>
            <person name="White J."/>
            <person name="Yandava C."/>
            <person name="Burger G."/>
            <person name="Gray M.W."/>
            <person name="Holland P.W.H."/>
            <person name="King N."/>
            <person name="Lang F.B.F."/>
            <person name="Roger A.J."/>
            <person name="Ruiz-Trillo I."/>
            <person name="Lander E."/>
            <person name="Nusbaum C."/>
        </authorList>
    </citation>
    <scope>NUCLEOTIDE SEQUENCE [LARGE SCALE GENOMIC DNA]</scope>
    <source>
        <strain evidence="9 10">ATCC 50062</strain>
    </source>
</reference>
<gene>
    <name evidence="9" type="ORF">AMSG_02310</name>
</gene>
<dbReference type="GO" id="GO:0007020">
    <property type="term" value="P:microtubule nucleation"/>
    <property type="evidence" value="ECO:0007669"/>
    <property type="project" value="InterPro"/>
</dbReference>
<dbReference type="OrthoDB" id="78652at2759"/>
<proteinExistence type="inferred from homology"/>
<name>A0A0L0DVJ8_THETB</name>
<evidence type="ECO:0000256" key="3">
    <source>
        <dbReference type="ARBA" id="ARBA00022490"/>
    </source>
</evidence>
<dbReference type="OMA" id="QNTCELE"/>
<dbReference type="eggNOG" id="KOG2065">
    <property type="taxonomic scope" value="Eukaryota"/>
</dbReference>
<comment type="similarity">
    <text evidence="2 6">Belongs to the TUBGCP family.</text>
</comment>
<dbReference type="GO" id="GO:0000930">
    <property type="term" value="C:gamma-tubulin complex"/>
    <property type="evidence" value="ECO:0007669"/>
    <property type="project" value="TreeGrafter"/>
</dbReference>
<dbReference type="GO" id="GO:0051321">
    <property type="term" value="P:meiotic cell cycle"/>
    <property type="evidence" value="ECO:0007669"/>
    <property type="project" value="TreeGrafter"/>
</dbReference>
<dbReference type="STRING" id="461836.A0A0L0DVJ8"/>
<dbReference type="GO" id="GO:0005874">
    <property type="term" value="C:microtubule"/>
    <property type="evidence" value="ECO:0007669"/>
    <property type="project" value="UniProtKB-KW"/>
</dbReference>
<dbReference type="GO" id="GO:0051011">
    <property type="term" value="F:microtubule minus-end binding"/>
    <property type="evidence" value="ECO:0007669"/>
    <property type="project" value="TreeGrafter"/>
</dbReference>
<dbReference type="InterPro" id="IPR007259">
    <property type="entry name" value="GCP"/>
</dbReference>
<dbReference type="InterPro" id="IPR041470">
    <property type="entry name" value="GCP_N"/>
</dbReference>
<evidence type="ECO:0000256" key="6">
    <source>
        <dbReference type="RuleBase" id="RU363050"/>
    </source>
</evidence>
<dbReference type="GO" id="GO:0043015">
    <property type="term" value="F:gamma-tubulin binding"/>
    <property type="evidence" value="ECO:0007669"/>
    <property type="project" value="InterPro"/>
</dbReference>
<dbReference type="PANTHER" id="PTHR19302">
    <property type="entry name" value="GAMMA TUBULIN COMPLEX PROTEIN"/>
    <property type="match status" value="1"/>
</dbReference>
<dbReference type="Pfam" id="PF04130">
    <property type="entry name" value="GCP_C_terminal"/>
    <property type="match status" value="1"/>
</dbReference>
<dbReference type="InterPro" id="IPR040457">
    <property type="entry name" value="GCP_C"/>
</dbReference>
<dbReference type="Gene3D" id="1.20.120.1900">
    <property type="entry name" value="Gamma-tubulin complex, C-terminal domain"/>
    <property type="match status" value="1"/>
</dbReference>
<feature type="domain" description="Gamma tubulin complex component C-terminal" evidence="7">
    <location>
        <begin position="356"/>
        <end position="659"/>
    </location>
</feature>
<sequence length="664" mass="70796">MLREVLLALLGHAGDVIAPGPDGVLRVVPGLPFLHPSEAAAVDRLVVMGSHYASLNGYSGRVHAAEGARDHSLLVSAFAAGVDEVLDRYRAHVLAAEKAVIADQGMTLAHLTVHFAAEALTLPALAGLAAVVHDQRLVGGRLLEAVYEASVSGIPEVADMFSGVLAALHRCLLGLMKAWMVDGVLDDPASEWFVAPGSAQTVDGDDDGASVLTNWNSSFTLRVDGIPSYLPATLAEKVLFAGKAVQVLRAIRRRKALAALLGESSAASAFPLLPSDARSVDAVVAGSSSGSATAGNQPAQAFRLLSDAELERFALALDELALARTFKLSAFKATVEDIRTVLAGHLFDLIVHEADLLGHIGALKNYFLLGRGELYHSFLADGHEVLASPVSPLGAHELRAIYVQAGAKSSADGDHFFEHVSLAVELGDDEAARGGGGEGGPDAAWRAALSLHYDVPSPVHLVLDEQSMALYGQLFSFLLAVKRVQLALQGAWMPQMRHKNMARLIGSSAPVQRVWMTRARMAFLIDNLQYYLQADVLEAQHSVLVQAVEASRDFEAVKAAHTRYINNLVALAFLRIKPVYSTLLQLFDTCIQYARLLMTAASSSAAAGAGIPASREAALSKAFDRQSHFLFTVLSGVKQVHAAPHLAQLLLRIDFNRHFSSAMP</sequence>
<accession>A0A0L0DVJ8</accession>
<dbReference type="RefSeq" id="XP_013760856.1">
    <property type="nucleotide sequence ID" value="XM_013905402.1"/>
</dbReference>
<keyword evidence="5 6" id="KW-0206">Cytoskeleton</keyword>
<evidence type="ECO:0000256" key="1">
    <source>
        <dbReference type="ARBA" id="ARBA00004267"/>
    </source>
</evidence>
<evidence type="ECO:0000313" key="10">
    <source>
        <dbReference type="Proteomes" id="UP000054408"/>
    </source>
</evidence>
<dbReference type="Pfam" id="PF17681">
    <property type="entry name" value="GCP_N_terminal"/>
    <property type="match status" value="1"/>
</dbReference>
<feature type="domain" description="Gamma tubulin complex component protein N-terminal" evidence="8">
    <location>
        <begin position="2"/>
        <end position="353"/>
    </location>
</feature>
<dbReference type="GO" id="GO:0031122">
    <property type="term" value="P:cytoplasmic microtubule organization"/>
    <property type="evidence" value="ECO:0007669"/>
    <property type="project" value="TreeGrafter"/>
</dbReference>
<dbReference type="GO" id="GO:0000278">
    <property type="term" value="P:mitotic cell cycle"/>
    <property type="evidence" value="ECO:0007669"/>
    <property type="project" value="TreeGrafter"/>
</dbReference>
<evidence type="ECO:0000256" key="2">
    <source>
        <dbReference type="ARBA" id="ARBA00010337"/>
    </source>
</evidence>
<evidence type="ECO:0000259" key="8">
    <source>
        <dbReference type="Pfam" id="PF17681"/>
    </source>
</evidence>
<keyword evidence="3 6" id="KW-0963">Cytoplasm</keyword>
<comment type="subcellular location">
    <subcellularLocation>
        <location evidence="1 6">Cytoplasm</location>
        <location evidence="1 6">Cytoskeleton</location>
        <location evidence="1 6">Microtubule organizing center</location>
    </subcellularLocation>
</comment>
<dbReference type="GO" id="GO:0051225">
    <property type="term" value="P:spindle assembly"/>
    <property type="evidence" value="ECO:0007669"/>
    <property type="project" value="TreeGrafter"/>
</dbReference>